<feature type="transmembrane region" description="Helical" evidence="1">
    <location>
        <begin position="31"/>
        <end position="47"/>
    </location>
</feature>
<dbReference type="AlphaFoldDB" id="A0A951J322"/>
<sequence length="129" mass="14850">MKNFSKYFFVFWFFAFLLFAYWQLNDPDPEIWAPIYIGAALFSALAVKGKHPLIPLSIAIIACIIGAIYFFPDSVTEWVSYEMEQKDLTMKTQESEEARETFGLLIVAAVLSFSAFLGWKKQKTQSQKL</sequence>
<gene>
    <name evidence="2" type="ORF">EGN73_19030</name>
</gene>
<feature type="transmembrane region" description="Helical" evidence="1">
    <location>
        <begin position="7"/>
        <end position="25"/>
    </location>
</feature>
<dbReference type="PANTHER" id="PTHR34262:SF1">
    <property type="entry name" value="TRANSMEMBRANE PROTEIN 220"/>
    <property type="match status" value="1"/>
</dbReference>
<evidence type="ECO:0000313" key="3">
    <source>
        <dbReference type="Proteomes" id="UP000727490"/>
    </source>
</evidence>
<comment type="caution">
    <text evidence="2">The sequence shown here is derived from an EMBL/GenBank/DDBJ whole genome shotgun (WGS) entry which is preliminary data.</text>
</comment>
<protein>
    <recommendedName>
        <fullName evidence="4">Transmembrane family 220, helix</fullName>
    </recommendedName>
</protein>
<dbReference type="RefSeq" id="WP_219293309.1">
    <property type="nucleotide sequence ID" value="NZ_RPHB01000010.1"/>
</dbReference>
<organism evidence="2 3">
    <name type="scientific">Arthrospiribacter ruber</name>
    <dbReference type="NCBI Taxonomy" id="2487934"/>
    <lineage>
        <taxon>Bacteria</taxon>
        <taxon>Pseudomonadati</taxon>
        <taxon>Bacteroidota</taxon>
        <taxon>Cytophagia</taxon>
        <taxon>Cytophagales</taxon>
        <taxon>Cyclobacteriaceae</taxon>
        <taxon>Arthrospiribacter</taxon>
    </lineage>
</organism>
<reference evidence="2 3" key="1">
    <citation type="journal article" date="2020" name="Syst. Appl. Microbiol.">
        <title>Arthrospiribacter ruber gen. nov., sp. nov., a novel bacterium isolated from Arthrospira cultures.</title>
        <authorList>
            <person name="Waleron M."/>
            <person name="Misztak A."/>
            <person name="Waleron M.M."/>
            <person name="Furmaniak M."/>
            <person name="Mrozik A."/>
            <person name="Waleron K."/>
        </authorList>
    </citation>
    <scope>NUCLEOTIDE SEQUENCE [LARGE SCALE GENOMIC DNA]</scope>
    <source>
        <strain evidence="2 3">DPMB0001</strain>
    </source>
</reference>
<dbReference type="Pfam" id="PF15071">
    <property type="entry name" value="TMEM220"/>
    <property type="match status" value="1"/>
</dbReference>
<keyword evidence="1" id="KW-0472">Membrane</keyword>
<feature type="transmembrane region" description="Helical" evidence="1">
    <location>
        <begin position="54"/>
        <end position="71"/>
    </location>
</feature>
<accession>A0A951J322</accession>
<evidence type="ECO:0008006" key="4">
    <source>
        <dbReference type="Google" id="ProtNLM"/>
    </source>
</evidence>
<name>A0A951J322_9BACT</name>
<keyword evidence="3" id="KW-1185">Reference proteome</keyword>
<feature type="transmembrane region" description="Helical" evidence="1">
    <location>
        <begin position="101"/>
        <end position="119"/>
    </location>
</feature>
<proteinExistence type="predicted"/>
<evidence type="ECO:0000256" key="1">
    <source>
        <dbReference type="SAM" id="Phobius"/>
    </source>
</evidence>
<dbReference type="PANTHER" id="PTHR34262">
    <property type="entry name" value="TRANSMEMBRANE PROTEIN 220"/>
    <property type="match status" value="1"/>
</dbReference>
<keyword evidence="1" id="KW-0812">Transmembrane</keyword>
<dbReference type="Proteomes" id="UP000727490">
    <property type="component" value="Unassembled WGS sequence"/>
</dbReference>
<evidence type="ECO:0000313" key="2">
    <source>
        <dbReference type="EMBL" id="MBW3469892.1"/>
    </source>
</evidence>
<keyword evidence="1" id="KW-1133">Transmembrane helix</keyword>
<dbReference type="InterPro" id="IPR029377">
    <property type="entry name" value="TMEM220"/>
</dbReference>
<dbReference type="EMBL" id="RPHB01000010">
    <property type="protein sequence ID" value="MBW3469892.1"/>
    <property type="molecule type" value="Genomic_DNA"/>
</dbReference>